<dbReference type="Proteomes" id="UP001221302">
    <property type="component" value="Unassembled WGS sequence"/>
</dbReference>
<keyword evidence="1" id="KW-0472">Membrane</keyword>
<evidence type="ECO:0000313" key="2">
    <source>
        <dbReference type="EMBL" id="MDF1611654.1"/>
    </source>
</evidence>
<keyword evidence="1" id="KW-0812">Transmembrane</keyword>
<protein>
    <submittedName>
        <fullName evidence="2">Uncharacterized protein</fullName>
    </submittedName>
</protein>
<keyword evidence="1" id="KW-1133">Transmembrane helix</keyword>
<organism evidence="2 3">
    <name type="scientific">Stygiobacter electus</name>
    <dbReference type="NCBI Taxonomy" id="3032292"/>
    <lineage>
        <taxon>Bacteria</taxon>
        <taxon>Pseudomonadati</taxon>
        <taxon>Ignavibacteriota</taxon>
        <taxon>Ignavibacteria</taxon>
        <taxon>Ignavibacteriales</taxon>
        <taxon>Melioribacteraceae</taxon>
        <taxon>Stygiobacter</taxon>
    </lineage>
</organism>
<keyword evidence="3" id="KW-1185">Reference proteome</keyword>
<dbReference type="AlphaFoldDB" id="A0AAE3NZM5"/>
<evidence type="ECO:0000313" key="3">
    <source>
        <dbReference type="Proteomes" id="UP001221302"/>
    </source>
</evidence>
<accession>A0AAE3NZM5</accession>
<dbReference type="EMBL" id="JARGDL010000005">
    <property type="protein sequence ID" value="MDF1611654.1"/>
    <property type="molecule type" value="Genomic_DNA"/>
</dbReference>
<reference evidence="2" key="1">
    <citation type="submission" date="2023-03" db="EMBL/GenBank/DDBJ databases">
        <title>Stygiobacter electus gen. nov., sp. nov., facultatively anaerobic thermotolerant bacterium of the class Ignavibacteria from a well of Yessentuki mineral water deposit.</title>
        <authorList>
            <person name="Podosokorskaya O.A."/>
            <person name="Elcheninov A.G."/>
            <person name="Petrova N.F."/>
            <person name="Zavarzina D.G."/>
            <person name="Kublanov I.V."/>
            <person name="Merkel A.Y."/>
        </authorList>
    </citation>
    <scope>NUCLEOTIDE SEQUENCE</scope>
    <source>
        <strain evidence="2">09-Me</strain>
    </source>
</reference>
<feature type="transmembrane region" description="Helical" evidence="1">
    <location>
        <begin position="12"/>
        <end position="35"/>
    </location>
</feature>
<comment type="caution">
    <text evidence="2">The sequence shown here is derived from an EMBL/GenBank/DDBJ whole genome shotgun (WGS) entry which is preliminary data.</text>
</comment>
<name>A0AAE3NZM5_9BACT</name>
<sequence length="40" mass="4622">MEQEKKNEKLDTIGFYFLLGILGLSLLFLFGYIIYSSIFG</sequence>
<dbReference type="RefSeq" id="WP_321535421.1">
    <property type="nucleotide sequence ID" value="NZ_JARGDL010000005.1"/>
</dbReference>
<proteinExistence type="predicted"/>
<evidence type="ECO:0000256" key="1">
    <source>
        <dbReference type="SAM" id="Phobius"/>
    </source>
</evidence>
<gene>
    <name evidence="2" type="ORF">P0M35_05805</name>
</gene>